<name>A0A9Q1GT29_9CARY</name>
<reference evidence="1" key="1">
    <citation type="submission" date="2022-04" db="EMBL/GenBank/DDBJ databases">
        <title>Carnegiea gigantea Genome sequencing and assembly v2.</title>
        <authorList>
            <person name="Copetti D."/>
            <person name="Sanderson M.J."/>
            <person name="Burquez A."/>
            <person name="Wojciechowski M.F."/>
        </authorList>
    </citation>
    <scope>NUCLEOTIDE SEQUENCE</scope>
    <source>
        <strain evidence="1">SGP5-SGP5p</strain>
        <tissue evidence="1">Aerial part</tissue>
    </source>
</reference>
<comment type="caution">
    <text evidence="1">The sequence shown here is derived from an EMBL/GenBank/DDBJ whole genome shotgun (WGS) entry which is preliminary data.</text>
</comment>
<dbReference type="Proteomes" id="UP001153076">
    <property type="component" value="Unassembled WGS sequence"/>
</dbReference>
<proteinExistence type="predicted"/>
<sequence>MRFKLSIKEQVKFISIIGVMLNINDGWSIDTISNLTPPTIKLMELLNLGPHTIRVTICGNKGLMDNLEDDTTFHYEEDDGIDDRSVNDKEDSGYSLVGKDELFEDSSEHEETWGDGEAVLKHGDMLEDKKHFLDHSQGPKLKALMVRACIAYNARSYRKIMQALYKLRPTAYN</sequence>
<accession>A0A9Q1GT29</accession>
<gene>
    <name evidence="1" type="ORF">Cgig2_033495</name>
</gene>
<dbReference type="EMBL" id="JAKOGI010001574">
    <property type="protein sequence ID" value="KAJ8424947.1"/>
    <property type="molecule type" value="Genomic_DNA"/>
</dbReference>
<protein>
    <submittedName>
        <fullName evidence="1">Uncharacterized protein</fullName>
    </submittedName>
</protein>
<dbReference type="AlphaFoldDB" id="A0A9Q1GT29"/>
<evidence type="ECO:0000313" key="1">
    <source>
        <dbReference type="EMBL" id="KAJ8424947.1"/>
    </source>
</evidence>
<keyword evidence="2" id="KW-1185">Reference proteome</keyword>
<organism evidence="1 2">
    <name type="scientific">Carnegiea gigantea</name>
    <dbReference type="NCBI Taxonomy" id="171969"/>
    <lineage>
        <taxon>Eukaryota</taxon>
        <taxon>Viridiplantae</taxon>
        <taxon>Streptophyta</taxon>
        <taxon>Embryophyta</taxon>
        <taxon>Tracheophyta</taxon>
        <taxon>Spermatophyta</taxon>
        <taxon>Magnoliopsida</taxon>
        <taxon>eudicotyledons</taxon>
        <taxon>Gunneridae</taxon>
        <taxon>Pentapetalae</taxon>
        <taxon>Caryophyllales</taxon>
        <taxon>Cactineae</taxon>
        <taxon>Cactaceae</taxon>
        <taxon>Cactoideae</taxon>
        <taxon>Echinocereeae</taxon>
        <taxon>Carnegiea</taxon>
    </lineage>
</organism>
<evidence type="ECO:0000313" key="2">
    <source>
        <dbReference type="Proteomes" id="UP001153076"/>
    </source>
</evidence>